<dbReference type="EMBL" id="MTEI01000001">
    <property type="protein sequence ID" value="OQW90130.1"/>
    <property type="molecule type" value="Genomic_DNA"/>
</dbReference>
<dbReference type="Proteomes" id="UP000192505">
    <property type="component" value="Unassembled WGS sequence"/>
</dbReference>
<reference evidence="1 2" key="1">
    <citation type="submission" date="2017-01" db="EMBL/GenBank/DDBJ databases">
        <title>Novel large sulfur bacteria in the metagenomes of groundwater-fed chemosynthetic microbial mats in the Lake Huron basin.</title>
        <authorList>
            <person name="Sharrar A.M."/>
            <person name="Flood B.E."/>
            <person name="Bailey J.V."/>
            <person name="Jones D.S."/>
            <person name="Biddanda B."/>
            <person name="Ruberg S.A."/>
            <person name="Marcus D.N."/>
            <person name="Dick G.J."/>
        </authorList>
    </citation>
    <scope>NUCLEOTIDE SEQUENCE [LARGE SCALE GENOMIC DNA]</scope>
    <source>
        <strain evidence="1">A7</strain>
    </source>
</reference>
<comment type="caution">
    <text evidence="1">The sequence shown here is derived from an EMBL/GenBank/DDBJ whole genome shotgun (WGS) entry which is preliminary data.</text>
</comment>
<gene>
    <name evidence="1" type="ORF">BWK72_02635</name>
</gene>
<name>A0A1W9KZM2_9BURK</name>
<dbReference type="Gene3D" id="1.20.910.10">
    <property type="entry name" value="Heme oxygenase-like"/>
    <property type="match status" value="1"/>
</dbReference>
<proteinExistence type="predicted"/>
<dbReference type="SUPFAM" id="SSF48613">
    <property type="entry name" value="Heme oxygenase-like"/>
    <property type="match status" value="1"/>
</dbReference>
<dbReference type="InterPro" id="IPR016084">
    <property type="entry name" value="Haem_Oase-like_multi-hlx"/>
</dbReference>
<organism evidence="1 2">
    <name type="scientific">Rhodoferax ferrireducens</name>
    <dbReference type="NCBI Taxonomy" id="192843"/>
    <lineage>
        <taxon>Bacteria</taxon>
        <taxon>Pseudomonadati</taxon>
        <taxon>Pseudomonadota</taxon>
        <taxon>Betaproteobacteria</taxon>
        <taxon>Burkholderiales</taxon>
        <taxon>Comamonadaceae</taxon>
        <taxon>Rhodoferax</taxon>
    </lineage>
</organism>
<dbReference type="CDD" id="cd19166">
    <property type="entry name" value="HemeO-bac"/>
    <property type="match status" value="1"/>
</dbReference>
<protein>
    <recommendedName>
        <fullName evidence="3">Heme oxygenase</fullName>
    </recommendedName>
</protein>
<evidence type="ECO:0008006" key="3">
    <source>
        <dbReference type="Google" id="ProtNLM"/>
    </source>
</evidence>
<dbReference type="AlphaFoldDB" id="A0A1W9KZM2"/>
<sequence>MGWQLNHLQPGNIAKISCPWRYSNFKKSIPDMTNASSDSAMHHHLRQATKQPHHVLDHHPMLAPLLRADLTQTQYGNALAALHGIQQRAEDGILAFLDQHPGLFDYQSRRKVWAINADLAALGREPMEMAAHFPVPQSIGALIGVLYAIEGSTQGGLMIARLLQALPIAPLPIAYFSVYGAASAQRWAEFLQFANSYQSSEAFDEAAATAISAFDAIHGHMQACWHQMDTSVSASESA</sequence>
<accession>A0A1W9KZM2</accession>
<evidence type="ECO:0000313" key="2">
    <source>
        <dbReference type="Proteomes" id="UP000192505"/>
    </source>
</evidence>
<evidence type="ECO:0000313" key="1">
    <source>
        <dbReference type="EMBL" id="OQW90130.1"/>
    </source>
</evidence>